<evidence type="ECO:0000256" key="3">
    <source>
        <dbReference type="ARBA" id="ARBA00022989"/>
    </source>
</evidence>
<proteinExistence type="predicted"/>
<comment type="subcellular location">
    <subcellularLocation>
        <location evidence="1">Membrane</location>
        <topology evidence="1">Multi-pass membrane protein</topology>
    </subcellularLocation>
</comment>
<dbReference type="AlphaFoldDB" id="A0A1I0DB15"/>
<keyword evidence="3 5" id="KW-1133">Transmembrane helix</keyword>
<dbReference type="PANTHER" id="PTHR37306:SF1">
    <property type="entry name" value="COLICIN V PRODUCTION PROTEIN"/>
    <property type="match status" value="1"/>
</dbReference>
<organism evidence="6 7">
    <name type="scientific">[Clostridium] polysaccharolyticum</name>
    <dbReference type="NCBI Taxonomy" id="29364"/>
    <lineage>
        <taxon>Bacteria</taxon>
        <taxon>Bacillati</taxon>
        <taxon>Bacillota</taxon>
        <taxon>Clostridia</taxon>
        <taxon>Lachnospirales</taxon>
        <taxon>Lachnospiraceae</taxon>
    </lineage>
</organism>
<feature type="transmembrane region" description="Helical" evidence="5">
    <location>
        <begin position="126"/>
        <end position="151"/>
    </location>
</feature>
<evidence type="ECO:0000313" key="6">
    <source>
        <dbReference type="EMBL" id="SET29424.1"/>
    </source>
</evidence>
<feature type="transmembrane region" description="Helical" evidence="5">
    <location>
        <begin position="171"/>
        <end position="199"/>
    </location>
</feature>
<dbReference type="STRING" id="29364.SAMN04487772_11390"/>
<protein>
    <submittedName>
        <fullName evidence="6">Colicin V production protein</fullName>
    </submittedName>
</protein>
<dbReference type="OrthoDB" id="2083110at2"/>
<dbReference type="RefSeq" id="WP_092478069.1">
    <property type="nucleotide sequence ID" value="NZ_FOHN01000013.1"/>
</dbReference>
<keyword evidence="2 5" id="KW-0812">Transmembrane</keyword>
<evidence type="ECO:0000256" key="5">
    <source>
        <dbReference type="SAM" id="Phobius"/>
    </source>
</evidence>
<dbReference type="Pfam" id="PF02674">
    <property type="entry name" value="Colicin_V"/>
    <property type="match status" value="2"/>
</dbReference>
<evidence type="ECO:0000256" key="2">
    <source>
        <dbReference type="ARBA" id="ARBA00022692"/>
    </source>
</evidence>
<dbReference type="InterPro" id="IPR003825">
    <property type="entry name" value="Colicin-V_CvpA"/>
</dbReference>
<dbReference type="Proteomes" id="UP000199800">
    <property type="component" value="Unassembled WGS sequence"/>
</dbReference>
<reference evidence="6 7" key="1">
    <citation type="submission" date="2016-10" db="EMBL/GenBank/DDBJ databases">
        <authorList>
            <person name="de Groot N.N."/>
        </authorList>
    </citation>
    <scope>NUCLEOTIDE SEQUENCE [LARGE SCALE GENOMIC DNA]</scope>
    <source>
        <strain evidence="6 7">DSM 1801</strain>
    </source>
</reference>
<evidence type="ECO:0000256" key="4">
    <source>
        <dbReference type="ARBA" id="ARBA00023136"/>
    </source>
</evidence>
<evidence type="ECO:0000256" key="1">
    <source>
        <dbReference type="ARBA" id="ARBA00004141"/>
    </source>
</evidence>
<sequence>MQTLEIVVAFILLVFGLKGMKQGLVLTICSLVTMFLAITVTQTVTPQISARLRENEKVVDVISEQVQNVLFHEENSKKREKLSDNEKIEALGIPKMLKEDLLENANQKKYNELGAASVNEYVSVYIAYWIINSITYIVVFLIVLSILKILIHALNIITKLPVVNTLNKLGGLGIGVLEGLVIIWVGFVLITATCSTALGNSMLNQINKSRWLLYLYNNNLILKAVMSVTKALF</sequence>
<dbReference type="PANTHER" id="PTHR37306">
    <property type="entry name" value="COLICIN V PRODUCTION PROTEIN"/>
    <property type="match status" value="1"/>
</dbReference>
<name>A0A1I0DB15_9FIRM</name>
<keyword evidence="7" id="KW-1185">Reference proteome</keyword>
<dbReference type="GO" id="GO:0016020">
    <property type="term" value="C:membrane"/>
    <property type="evidence" value="ECO:0007669"/>
    <property type="project" value="UniProtKB-SubCell"/>
</dbReference>
<feature type="transmembrane region" description="Helical" evidence="5">
    <location>
        <begin position="23"/>
        <end position="44"/>
    </location>
</feature>
<gene>
    <name evidence="6" type="ORF">SAMN04487772_11390</name>
</gene>
<accession>A0A1I0DB15</accession>
<keyword evidence="4 5" id="KW-0472">Membrane</keyword>
<evidence type="ECO:0000313" key="7">
    <source>
        <dbReference type="Proteomes" id="UP000199800"/>
    </source>
</evidence>
<dbReference type="EMBL" id="FOHN01000013">
    <property type="protein sequence ID" value="SET29424.1"/>
    <property type="molecule type" value="Genomic_DNA"/>
</dbReference>
<dbReference type="GO" id="GO:0009403">
    <property type="term" value="P:toxin biosynthetic process"/>
    <property type="evidence" value="ECO:0007669"/>
    <property type="project" value="InterPro"/>
</dbReference>